<protein>
    <recommendedName>
        <fullName evidence="1 3">chorismate mutase</fullName>
        <ecNumber evidence="1 3">5.4.99.5</ecNumber>
    </recommendedName>
</protein>
<dbReference type="NCBIfam" id="TIGR01796">
    <property type="entry name" value="CM_mono_aroH"/>
    <property type="match status" value="1"/>
</dbReference>
<comment type="caution">
    <text evidence="4">The sequence shown here is derived from an EMBL/GenBank/DDBJ whole genome shotgun (WGS) entry which is preliminary data.</text>
</comment>
<comment type="catalytic activity">
    <reaction evidence="3">
        <text>chorismate = prephenate</text>
        <dbReference type="Rhea" id="RHEA:13897"/>
        <dbReference type="ChEBI" id="CHEBI:29748"/>
        <dbReference type="ChEBI" id="CHEBI:29934"/>
        <dbReference type="EC" id="5.4.99.5"/>
    </reaction>
</comment>
<evidence type="ECO:0000313" key="4">
    <source>
        <dbReference type="EMBL" id="TYS68398.1"/>
    </source>
</evidence>
<dbReference type="Proteomes" id="UP000322524">
    <property type="component" value="Unassembled WGS sequence"/>
</dbReference>
<dbReference type="EMBL" id="VTEV01000004">
    <property type="protein sequence ID" value="TYS68398.1"/>
    <property type="molecule type" value="Genomic_DNA"/>
</dbReference>
<evidence type="ECO:0000313" key="5">
    <source>
        <dbReference type="Proteomes" id="UP000322524"/>
    </source>
</evidence>
<dbReference type="AlphaFoldDB" id="A0A5D4T1C1"/>
<dbReference type="SUPFAM" id="SSF55298">
    <property type="entry name" value="YjgF-like"/>
    <property type="match status" value="1"/>
</dbReference>
<dbReference type="PIRSF" id="PIRSF005965">
    <property type="entry name" value="Chor_mut_AroH"/>
    <property type="match status" value="1"/>
</dbReference>
<dbReference type="RefSeq" id="WP_148988361.1">
    <property type="nucleotide sequence ID" value="NZ_VTEV01000004.1"/>
</dbReference>
<keyword evidence="3 4" id="KW-0413">Isomerase</keyword>
<dbReference type="STRING" id="79883.GCA_001636495_02488"/>
<feature type="binding site" evidence="2">
    <location>
        <position position="89"/>
    </location>
    <ligand>
        <name>prephenate</name>
        <dbReference type="ChEBI" id="CHEBI:29934"/>
    </ligand>
</feature>
<dbReference type="OrthoDB" id="9802232at2"/>
<reference evidence="4 5" key="1">
    <citation type="submission" date="2019-08" db="EMBL/GenBank/DDBJ databases">
        <title>Bacillus genomes from the desert of Cuatro Cienegas, Coahuila.</title>
        <authorList>
            <person name="Olmedo-Alvarez G."/>
        </authorList>
    </citation>
    <scope>NUCLEOTIDE SEQUENCE [LARGE SCALE GENOMIC DNA]</scope>
    <source>
        <strain evidence="4 5">CH28_1T</strain>
    </source>
</reference>
<dbReference type="InterPro" id="IPR035959">
    <property type="entry name" value="RutC-like_sf"/>
</dbReference>
<dbReference type="GO" id="GO:0004106">
    <property type="term" value="F:chorismate mutase activity"/>
    <property type="evidence" value="ECO:0007669"/>
    <property type="project" value="UniProtKB-UniRule"/>
</dbReference>
<dbReference type="InterPro" id="IPR008243">
    <property type="entry name" value="Chorismate_mutase_AroH"/>
</dbReference>
<keyword evidence="2 3" id="KW-0028">Amino-acid biosynthesis</keyword>
<proteinExistence type="predicted"/>
<dbReference type="PANTHER" id="PTHR21164:SF0">
    <property type="entry name" value="CHORISMATE MUTASE AROH"/>
    <property type="match status" value="1"/>
</dbReference>
<keyword evidence="2 3" id="KW-0057">Aromatic amino acid biosynthesis</keyword>
<evidence type="ECO:0000256" key="3">
    <source>
        <dbReference type="PROSITE-ProRule" id="PRU00514"/>
    </source>
</evidence>
<dbReference type="GO" id="GO:0009073">
    <property type="term" value="P:aromatic amino acid family biosynthetic process"/>
    <property type="evidence" value="ECO:0007669"/>
    <property type="project" value="UniProtKB-UniRule"/>
</dbReference>
<dbReference type="Pfam" id="PF07736">
    <property type="entry name" value="CM_1"/>
    <property type="match status" value="1"/>
</dbReference>
<dbReference type="CDD" id="cd02185">
    <property type="entry name" value="AroH"/>
    <property type="match status" value="1"/>
</dbReference>
<dbReference type="PROSITE" id="PS51167">
    <property type="entry name" value="CHORISMATE_MUT_1"/>
    <property type="match status" value="1"/>
</dbReference>
<feature type="binding site" evidence="2">
    <location>
        <position position="107"/>
    </location>
    <ligand>
        <name>prephenate</name>
        <dbReference type="ChEBI" id="CHEBI:29934"/>
    </ligand>
</feature>
<feature type="binding site" evidence="2">
    <location>
        <position position="6"/>
    </location>
    <ligand>
        <name>prephenate</name>
        <dbReference type="ChEBI" id="CHEBI:29934"/>
    </ligand>
</feature>
<gene>
    <name evidence="4" type="primary">aroH</name>
    <name evidence="4" type="ORF">FZC76_11755</name>
</gene>
<name>A0A5D4T1C1_9BACI</name>
<dbReference type="PANTHER" id="PTHR21164">
    <property type="entry name" value="CHORISMATE MUTASE"/>
    <property type="match status" value="1"/>
</dbReference>
<organism evidence="4 5">
    <name type="scientific">Sutcliffiella horikoshii</name>
    <dbReference type="NCBI Taxonomy" id="79883"/>
    <lineage>
        <taxon>Bacteria</taxon>
        <taxon>Bacillati</taxon>
        <taxon>Bacillota</taxon>
        <taxon>Bacilli</taxon>
        <taxon>Bacillales</taxon>
        <taxon>Bacillaceae</taxon>
        <taxon>Sutcliffiella</taxon>
    </lineage>
</organism>
<dbReference type="EC" id="5.4.99.5" evidence="1 3"/>
<dbReference type="GO" id="GO:0008652">
    <property type="term" value="P:amino acid biosynthetic process"/>
    <property type="evidence" value="ECO:0007669"/>
    <property type="project" value="UniProtKB-UniRule"/>
</dbReference>
<dbReference type="Gene3D" id="3.30.1330.40">
    <property type="entry name" value="RutC-like"/>
    <property type="match status" value="1"/>
</dbReference>
<dbReference type="GO" id="GO:0046417">
    <property type="term" value="P:chorismate metabolic process"/>
    <property type="evidence" value="ECO:0007669"/>
    <property type="project" value="TreeGrafter"/>
</dbReference>
<dbReference type="UniPathway" id="UPA00120">
    <property type="reaction ID" value="UER00203"/>
</dbReference>
<evidence type="ECO:0000256" key="2">
    <source>
        <dbReference type="PIRSR" id="PIRSR005965-1"/>
    </source>
</evidence>
<accession>A0A5D4T1C1</accession>
<evidence type="ECO:0000256" key="1">
    <source>
        <dbReference type="NCBIfam" id="TIGR01796"/>
    </source>
</evidence>
<sequence>MIRGVRGATTILENSEKEIICKTEELLQNMIQVNNIVAENVAQVLISVTADITACFPAKALRNLEGWDYVPVMCTKEIAVPNSLPSCIRIMMTVNTEVAQKDIHHIYLHEAVSLRPDLAKTLSVDN</sequence>